<dbReference type="GO" id="GO:0006508">
    <property type="term" value="P:proteolysis"/>
    <property type="evidence" value="ECO:0007669"/>
    <property type="project" value="UniProtKB-KW"/>
</dbReference>
<sequence length="175" mass="19618">MLKQKICGQLAWVWLSLGVFALDWLTKTWISQNLAYGELWPITPFLDFTLLHNTGAAFSFLADQSGWQRWFFIGIACLTIVILLVWLARLSKQDTLVAIALALILGGALGNVYDRWLLGYVVDFIALHWQQKYFPAFNVADMAISLGALMMAYDALWPKTSVASSRASSTQETPP</sequence>
<feature type="transmembrane region" description="Helical" evidence="9">
    <location>
        <begin position="95"/>
        <end position="113"/>
    </location>
</feature>
<keyword evidence="6 9" id="KW-0378">Hydrolase</keyword>
<keyword evidence="2 9" id="KW-1003">Cell membrane</keyword>
<dbReference type="STRING" id="64971.SAMN05421831_10782"/>
<dbReference type="PRINTS" id="PR00781">
    <property type="entry name" value="LIPOSIGPTASE"/>
</dbReference>
<protein>
    <recommendedName>
        <fullName evidence="9">Lipoprotein signal peptidase</fullName>
        <ecNumber evidence="9">3.4.23.36</ecNumber>
    </recommendedName>
    <alternativeName>
        <fullName evidence="9">Prolipoprotein signal peptidase</fullName>
    </alternativeName>
    <alternativeName>
        <fullName evidence="9">Signal peptidase II</fullName>
        <shortName evidence="9">SPase II</shortName>
    </alternativeName>
</protein>
<dbReference type="AlphaFoldDB" id="A0A1H6SVK0"/>
<dbReference type="HAMAP" id="MF_00161">
    <property type="entry name" value="LspA"/>
    <property type="match status" value="1"/>
</dbReference>
<dbReference type="Proteomes" id="UP000242999">
    <property type="component" value="Unassembled WGS sequence"/>
</dbReference>
<proteinExistence type="inferred from homology"/>
<evidence type="ECO:0000256" key="10">
    <source>
        <dbReference type="RuleBase" id="RU004181"/>
    </source>
</evidence>
<evidence type="ECO:0000256" key="8">
    <source>
        <dbReference type="ARBA" id="ARBA00023136"/>
    </source>
</evidence>
<keyword evidence="12" id="KW-1185">Reference proteome</keyword>
<comment type="subcellular location">
    <subcellularLocation>
        <location evidence="9">Cell membrane</location>
        <topology evidence="9">Multi-pass membrane protein</topology>
    </subcellularLocation>
</comment>
<dbReference type="RefSeq" id="WP_093309800.1">
    <property type="nucleotide sequence ID" value="NZ_FNYH01000007.1"/>
</dbReference>
<feature type="transmembrane region" description="Helical" evidence="9">
    <location>
        <begin position="70"/>
        <end position="88"/>
    </location>
</feature>
<keyword evidence="8 9" id="KW-0472">Membrane</keyword>
<dbReference type="GO" id="GO:0004190">
    <property type="term" value="F:aspartic-type endopeptidase activity"/>
    <property type="evidence" value="ECO:0007669"/>
    <property type="project" value="UniProtKB-UniRule"/>
</dbReference>
<evidence type="ECO:0000256" key="5">
    <source>
        <dbReference type="ARBA" id="ARBA00022750"/>
    </source>
</evidence>
<dbReference type="EMBL" id="FNYH01000007">
    <property type="protein sequence ID" value="SEI68070.1"/>
    <property type="molecule type" value="Genomic_DNA"/>
</dbReference>
<dbReference type="EC" id="3.4.23.36" evidence="9"/>
<dbReference type="Pfam" id="PF01252">
    <property type="entry name" value="Peptidase_A8"/>
    <property type="match status" value="1"/>
</dbReference>
<dbReference type="NCBIfam" id="TIGR00077">
    <property type="entry name" value="lspA"/>
    <property type="match status" value="1"/>
</dbReference>
<evidence type="ECO:0000256" key="7">
    <source>
        <dbReference type="ARBA" id="ARBA00022989"/>
    </source>
</evidence>
<feature type="active site" evidence="9">
    <location>
        <position position="141"/>
    </location>
</feature>
<evidence type="ECO:0000256" key="6">
    <source>
        <dbReference type="ARBA" id="ARBA00022801"/>
    </source>
</evidence>
<keyword evidence="5 9" id="KW-0064">Aspartyl protease</keyword>
<evidence type="ECO:0000256" key="9">
    <source>
        <dbReference type="HAMAP-Rule" id="MF_00161"/>
    </source>
</evidence>
<accession>A0A1H6SVK0</accession>
<keyword evidence="3 9" id="KW-0645">Protease</keyword>
<evidence type="ECO:0000256" key="2">
    <source>
        <dbReference type="ARBA" id="ARBA00022475"/>
    </source>
</evidence>
<evidence type="ECO:0000256" key="4">
    <source>
        <dbReference type="ARBA" id="ARBA00022692"/>
    </source>
</evidence>
<comment type="similarity">
    <text evidence="1 9 10">Belongs to the peptidase A8 family.</text>
</comment>
<evidence type="ECO:0000256" key="1">
    <source>
        <dbReference type="ARBA" id="ARBA00006139"/>
    </source>
</evidence>
<dbReference type="PANTHER" id="PTHR33695">
    <property type="entry name" value="LIPOPROTEIN SIGNAL PEPTIDASE"/>
    <property type="match status" value="1"/>
</dbReference>
<dbReference type="InterPro" id="IPR001872">
    <property type="entry name" value="Peptidase_A8"/>
</dbReference>
<comment type="catalytic activity">
    <reaction evidence="9">
        <text>Release of signal peptides from bacterial membrane prolipoproteins. Hydrolyzes -Xaa-Yaa-Zaa-|-(S,diacylglyceryl)Cys-, in which Xaa is hydrophobic (preferably Leu), and Yaa (Ala or Ser) and Zaa (Gly or Ala) have small, neutral side chains.</text>
        <dbReference type="EC" id="3.4.23.36"/>
    </reaction>
</comment>
<feature type="active site" evidence="9">
    <location>
        <position position="123"/>
    </location>
</feature>
<gene>
    <name evidence="9" type="primary">lspA</name>
    <name evidence="11" type="ORF">SAMN05421831_10782</name>
</gene>
<dbReference type="OrthoDB" id="9810259at2"/>
<organism evidence="11 12">
    <name type="scientific">Allopseudospirillum japonicum</name>
    <dbReference type="NCBI Taxonomy" id="64971"/>
    <lineage>
        <taxon>Bacteria</taxon>
        <taxon>Pseudomonadati</taxon>
        <taxon>Pseudomonadota</taxon>
        <taxon>Gammaproteobacteria</taxon>
        <taxon>Oceanospirillales</taxon>
        <taxon>Oceanospirillaceae</taxon>
        <taxon>Allopseudospirillum</taxon>
    </lineage>
</organism>
<reference evidence="12" key="1">
    <citation type="submission" date="2016-10" db="EMBL/GenBank/DDBJ databases">
        <authorList>
            <person name="Varghese N."/>
            <person name="Submissions S."/>
        </authorList>
    </citation>
    <scope>NUCLEOTIDE SEQUENCE [LARGE SCALE GENOMIC DNA]</scope>
    <source>
        <strain evidence="12">DSM 7165</strain>
    </source>
</reference>
<evidence type="ECO:0000256" key="3">
    <source>
        <dbReference type="ARBA" id="ARBA00022670"/>
    </source>
</evidence>
<comment type="pathway">
    <text evidence="9">Protein modification; lipoprotein biosynthesis (signal peptide cleavage).</text>
</comment>
<evidence type="ECO:0000313" key="12">
    <source>
        <dbReference type="Proteomes" id="UP000242999"/>
    </source>
</evidence>
<evidence type="ECO:0000313" key="11">
    <source>
        <dbReference type="EMBL" id="SEI68070.1"/>
    </source>
</evidence>
<dbReference type="PANTHER" id="PTHR33695:SF1">
    <property type="entry name" value="LIPOPROTEIN SIGNAL PEPTIDASE"/>
    <property type="match status" value="1"/>
</dbReference>
<keyword evidence="4 9" id="KW-0812">Transmembrane</keyword>
<keyword evidence="7 9" id="KW-1133">Transmembrane helix</keyword>
<dbReference type="UniPathway" id="UPA00665"/>
<dbReference type="GO" id="GO:0005886">
    <property type="term" value="C:plasma membrane"/>
    <property type="evidence" value="ECO:0007669"/>
    <property type="project" value="UniProtKB-SubCell"/>
</dbReference>
<name>A0A1H6SVK0_9GAMM</name>
<comment type="function">
    <text evidence="9">This protein specifically catalyzes the removal of signal peptides from prolipoproteins.</text>
</comment>
<comment type="caution">
    <text evidence="9">Lacks conserved residue(s) required for the propagation of feature annotation.</text>
</comment>